<keyword evidence="1" id="KW-0812">Transmembrane</keyword>
<organism evidence="3">
    <name type="scientific">Klosneuvirus KNV1</name>
    <dbReference type="NCBI Taxonomy" id="1977640"/>
    <lineage>
        <taxon>Viruses</taxon>
        <taxon>Varidnaviria</taxon>
        <taxon>Bamfordvirae</taxon>
        <taxon>Nucleocytoviricota</taxon>
        <taxon>Megaviricetes</taxon>
        <taxon>Imitervirales</taxon>
        <taxon>Mimiviridae</taxon>
        <taxon>Klosneuvirinae</taxon>
        <taxon>Klosneuvirus</taxon>
    </lineage>
</organism>
<gene>
    <name evidence="3" type="ORF">Klosneuvirus_4_75</name>
</gene>
<accession>A0A1V0SKK8</accession>
<feature type="transmembrane region" description="Helical" evidence="1">
    <location>
        <begin position="6"/>
        <end position="23"/>
    </location>
</feature>
<sequence>MLSYLIYYINIIVRYFINILVFTPRKSQNNSYLSTIKNIKINSKNQNLIDVIMCYPKQHYNDNKLIIFSHGNTTINEHQQEYLSKLSEKLNIPVIGYDYQGYGNSGGFSCEQNCYEDHESVIKYVKIVHPKSKIYLMARSLGTGIVIDYISKHEWNDPVILVSPYESMLNIISSYSVIRWVFQNYDLFDSKSKIKNITCPIKIFHGKDDSLVDISHAQTLYELLSNKKYKPCWLDGCEHKHILDKLPINELKEVFE</sequence>
<protein>
    <submittedName>
        <fullName evidence="3">Alpha/beta hydrolase family protein</fullName>
    </submittedName>
</protein>
<dbReference type="InterPro" id="IPR029058">
    <property type="entry name" value="AB_hydrolase_fold"/>
</dbReference>
<evidence type="ECO:0000259" key="2">
    <source>
        <dbReference type="Pfam" id="PF12146"/>
    </source>
</evidence>
<dbReference type="Pfam" id="PF12146">
    <property type="entry name" value="Hydrolase_4"/>
    <property type="match status" value="1"/>
</dbReference>
<keyword evidence="1" id="KW-0472">Membrane</keyword>
<dbReference type="Gene3D" id="3.40.50.1820">
    <property type="entry name" value="alpha/beta hydrolase"/>
    <property type="match status" value="1"/>
</dbReference>
<dbReference type="InterPro" id="IPR022742">
    <property type="entry name" value="Hydrolase_4"/>
</dbReference>
<dbReference type="SUPFAM" id="SSF53474">
    <property type="entry name" value="alpha/beta-Hydrolases"/>
    <property type="match status" value="1"/>
</dbReference>
<dbReference type="PANTHER" id="PTHR12277">
    <property type="entry name" value="ALPHA/BETA HYDROLASE DOMAIN-CONTAINING PROTEIN"/>
    <property type="match status" value="1"/>
</dbReference>
<feature type="domain" description="Serine aminopeptidase S33" evidence="2">
    <location>
        <begin position="64"/>
        <end position="165"/>
    </location>
</feature>
<dbReference type="GO" id="GO:0016787">
    <property type="term" value="F:hydrolase activity"/>
    <property type="evidence" value="ECO:0007669"/>
    <property type="project" value="UniProtKB-KW"/>
</dbReference>
<name>A0A1V0SKK8_9VIRU</name>
<evidence type="ECO:0000256" key="1">
    <source>
        <dbReference type="SAM" id="Phobius"/>
    </source>
</evidence>
<keyword evidence="1" id="KW-1133">Transmembrane helix</keyword>
<keyword evidence="3" id="KW-0378">Hydrolase</keyword>
<reference evidence="3" key="1">
    <citation type="journal article" date="2017" name="Science">
        <title>Giant viruses with an expanded complement of translation system components.</title>
        <authorList>
            <person name="Schulz F."/>
            <person name="Yutin N."/>
            <person name="Ivanova N.N."/>
            <person name="Ortega D.R."/>
            <person name="Lee T.K."/>
            <person name="Vierheilig J."/>
            <person name="Daims H."/>
            <person name="Horn M."/>
            <person name="Wagner M."/>
            <person name="Jensen G.J."/>
            <person name="Kyrpides N.C."/>
            <person name="Koonin E.V."/>
            <person name="Woyke T."/>
        </authorList>
    </citation>
    <scope>NUCLEOTIDE SEQUENCE</scope>
    <source>
        <strain evidence="3">KNV1</strain>
    </source>
</reference>
<proteinExistence type="predicted"/>
<dbReference type="EMBL" id="KY684111">
    <property type="protein sequence ID" value="ARF12260.1"/>
    <property type="molecule type" value="Genomic_DNA"/>
</dbReference>
<evidence type="ECO:0000313" key="3">
    <source>
        <dbReference type="EMBL" id="ARF12260.1"/>
    </source>
</evidence>
<dbReference type="PANTHER" id="PTHR12277:SF81">
    <property type="entry name" value="PROTEIN ABHD13"/>
    <property type="match status" value="1"/>
</dbReference>